<sequence length="1035" mass="117415">MADSELINYISKHLADHRCSRRQSPDLTLRYGTILKARNEMFASKRFRSTPLATLEPIMNRFIELCVEMRRGRTAKEGLMQYKNIAQNSSVQSIEVIISRFIQLADTKVREAQQQAAVAVDVDDLEASETPESILLGAVSGDQSKDRTDRALVTPWLKFLWESYRTSLETLKNNARLEAIYQQVAQHAFKFCLKYNRKVEFRRLCETLRLHLSNVAKYSHQQHSINLSDPDTLQHHLDTRFAQLNTSVELELWQEAFRSVEDVHNLLTLAKKAPRPAMMANYYEKLTKIFLMSGNALYHAAAWGRYYAIVTNIGGKSEEEMGRLAGQVLVSTLAVPVGLHTEEQDELKGKNARLTALLGLTRMPSRSGLLKDALSRDVLKLSPPSMKSLYQILEVTFDPLSLCTSIAPLLETLSADAAYAPYLPLLRRALLSRLLNQLSQVYSTVKVDTIFELVQPLNVKTEDGQKSIFNPEEIEAYIMGCARRGELDIRIDHKVGSITFVDDAFRIADDAPIASSSKTRESTIQPSLAENVRTRLGKIATSLHNTIQVLDGESVPPPQEDQDARFKELVTAVEAERKALQIKRALVARRRELLSELTVRKEKEESSRRAEISRREKEEESKRQRNEARRRELERTKKEIESIRIDEAKKYAQSLVDKGILKANDVDKLDNYDTEGLIGMQVAQLEKEKKGMNERLRIVAKRIDHIERANRKEERPLLAEDYEEQQQLDRTTFEAVQKQRKEASKQAHKEDVETKGRLKRMMGDYDSWKQILLEKKGDAYKKKKEAANKKIEQEKAKRKAAVTKAWEEEKALREKEEAEIRAKEEEERKQEEAARAEEERLRREEEERIAEEEAARKKKEDEANARRALREKERQEALEKARLQQQREDEAEERRRQRRAEEKEKEAADKKYGSVRGPPVIRAANGQEPAWRRSASGAGAARPRAEPSSVTEAPPAPAAAAPAKLRPSWRDREAAKAAATSNTGGTGSPRPASPALPPAGEEPKKDDDGFQTVGKSVGGGGGAWKSRRAQASGGR</sequence>
<dbReference type="PROSITE" id="PS50250">
    <property type="entry name" value="PCI"/>
    <property type="match status" value="1"/>
</dbReference>
<evidence type="ECO:0000256" key="4">
    <source>
        <dbReference type="ARBA" id="ARBA00022884"/>
    </source>
</evidence>
<keyword evidence="3 6" id="KW-0396">Initiation factor</keyword>
<evidence type="ECO:0000256" key="1">
    <source>
        <dbReference type="ARBA" id="ARBA00004496"/>
    </source>
</evidence>
<evidence type="ECO:0000259" key="8">
    <source>
        <dbReference type="PROSITE" id="PS50250"/>
    </source>
</evidence>
<dbReference type="Gene3D" id="4.10.860.10">
    <property type="entry name" value="UVR domain"/>
    <property type="match status" value="1"/>
</dbReference>
<keyword evidence="5 6" id="KW-0648">Protein biosynthesis</keyword>
<comment type="subcellular location">
    <subcellularLocation>
        <location evidence="1 6">Cytoplasm</location>
    </subcellularLocation>
</comment>
<reference evidence="9 10" key="1">
    <citation type="journal article" name="Sci. Rep.">
        <title>Telomere-to-telomere assembled and centromere annotated genomes of the two main subspecies of the button mushroom Agaricus bisporus reveal especially polymorphic chromosome ends.</title>
        <authorList>
            <person name="Sonnenberg A.S.M."/>
            <person name="Sedaghat-Telgerd N."/>
            <person name="Lavrijssen B."/>
            <person name="Ohm R.A."/>
            <person name="Hendrickx P.M."/>
            <person name="Scholtmeijer K."/>
            <person name="Baars J.J.P."/>
            <person name="van Peer A."/>
        </authorList>
    </citation>
    <scope>NUCLEOTIDE SEQUENCE [LARGE SCALE GENOMIC DNA]</scope>
    <source>
        <strain evidence="9 10">H119_p4</strain>
    </source>
</reference>
<feature type="region of interest" description="Disordered" evidence="7">
    <location>
        <begin position="779"/>
        <end position="1035"/>
    </location>
</feature>
<comment type="similarity">
    <text evidence="6">Belongs to the eIF-3 subunit A family.</text>
</comment>
<dbReference type="InterPro" id="IPR000717">
    <property type="entry name" value="PCI_dom"/>
</dbReference>
<comment type="function">
    <text evidence="6">RNA-binding component of the eukaryotic translation initiation factor 3 (eIF-3) complex, which is involved in protein synthesis of a specialized repertoire of mRNAs and, together with other initiation factors, stimulates binding of mRNA and methionyl-tRNAi to the 40S ribosome. The eIF-3 complex specifically targets and initiates translation of a subset of mRNAs involved in cell proliferation.</text>
</comment>
<accession>A0A8H7C2D1</accession>
<dbReference type="Proteomes" id="UP000629468">
    <property type="component" value="Unassembled WGS sequence"/>
</dbReference>
<dbReference type="InterPro" id="IPR054711">
    <property type="entry name" value="eIF3a_PCI_TPR-like"/>
</dbReference>
<dbReference type="EMBL" id="JABXXO010000014">
    <property type="protein sequence ID" value="KAF7760701.1"/>
    <property type="molecule type" value="Genomic_DNA"/>
</dbReference>
<dbReference type="PANTHER" id="PTHR14005:SF0">
    <property type="entry name" value="EUKARYOTIC TRANSLATION INITIATION FACTOR 3 SUBUNIT A"/>
    <property type="match status" value="1"/>
</dbReference>
<dbReference type="GO" id="GO:0043614">
    <property type="term" value="C:multi-eIF complex"/>
    <property type="evidence" value="ECO:0007669"/>
    <property type="project" value="TreeGrafter"/>
</dbReference>
<protein>
    <recommendedName>
        <fullName evidence="6">Eukaryotic translation initiation factor 3 subunit A</fullName>
        <shortName evidence="6">eIF3a</shortName>
    </recommendedName>
    <alternativeName>
        <fullName evidence="6">Eukaryotic translation initiation factor 3 110 kDa subunit homolog</fullName>
        <shortName evidence="6">eIF3 p110</shortName>
    </alternativeName>
    <alternativeName>
        <fullName evidence="6">Translation initiation factor eIF3, p110 subunit homolog</fullName>
    </alternativeName>
</protein>
<keyword evidence="2 6" id="KW-0963">Cytoplasm</keyword>
<feature type="compositionally biased region" description="Basic and acidic residues" evidence="7">
    <location>
        <begin position="737"/>
        <end position="758"/>
    </location>
</feature>
<feature type="compositionally biased region" description="Basic and acidic residues" evidence="7">
    <location>
        <begin position="779"/>
        <end position="795"/>
    </location>
</feature>
<feature type="compositionally biased region" description="Low complexity" evidence="7">
    <location>
        <begin position="932"/>
        <end position="949"/>
    </location>
</feature>
<dbReference type="GO" id="GO:0033290">
    <property type="term" value="C:eukaryotic 48S preinitiation complex"/>
    <property type="evidence" value="ECO:0007669"/>
    <property type="project" value="UniProtKB-UniRule"/>
</dbReference>
<dbReference type="AlphaFoldDB" id="A0A8H7C2D1"/>
<comment type="caution">
    <text evidence="9">The sequence shown here is derived from an EMBL/GenBank/DDBJ whole genome shotgun (WGS) entry which is preliminary data.</text>
</comment>
<feature type="domain" description="PCI" evidence="8">
    <location>
        <begin position="321"/>
        <end position="505"/>
    </location>
</feature>
<dbReference type="Gene3D" id="1.25.40.860">
    <property type="match status" value="2"/>
</dbReference>
<name>A0A8H7C2D1_AGABI</name>
<proteinExistence type="inferred from homology"/>
<organism evidence="9 10">
    <name type="scientific">Agaricus bisporus var. burnettii</name>
    <dbReference type="NCBI Taxonomy" id="192524"/>
    <lineage>
        <taxon>Eukaryota</taxon>
        <taxon>Fungi</taxon>
        <taxon>Dikarya</taxon>
        <taxon>Basidiomycota</taxon>
        <taxon>Agaricomycotina</taxon>
        <taxon>Agaricomycetes</taxon>
        <taxon>Agaricomycetidae</taxon>
        <taxon>Agaricales</taxon>
        <taxon>Agaricineae</taxon>
        <taxon>Agaricaceae</taxon>
        <taxon>Agaricus</taxon>
    </lineage>
</organism>
<comment type="subunit">
    <text evidence="6">Component of the eukaryotic translation initiation factor 3 (eIF-3) complex.</text>
</comment>
<dbReference type="FunFam" id="4.10.860.10:FF:000001">
    <property type="entry name" value="Eukaryotic translation initiation factor 3 subunit A"/>
    <property type="match status" value="1"/>
</dbReference>
<evidence type="ECO:0000256" key="6">
    <source>
        <dbReference type="HAMAP-Rule" id="MF_03000"/>
    </source>
</evidence>
<dbReference type="GO" id="GO:0071540">
    <property type="term" value="C:eukaryotic translation initiation factor 3 complex, eIF3e"/>
    <property type="evidence" value="ECO:0007669"/>
    <property type="project" value="TreeGrafter"/>
</dbReference>
<dbReference type="Pfam" id="PF01399">
    <property type="entry name" value="PCI"/>
    <property type="match status" value="1"/>
</dbReference>
<keyword evidence="4 6" id="KW-0694">RNA-binding</keyword>
<dbReference type="Pfam" id="PF22591">
    <property type="entry name" value="eIF3a_PCI_TPR-like"/>
    <property type="match status" value="1"/>
</dbReference>
<evidence type="ECO:0000256" key="7">
    <source>
        <dbReference type="SAM" id="MobiDB-lite"/>
    </source>
</evidence>
<dbReference type="GO" id="GO:0016282">
    <property type="term" value="C:eukaryotic 43S preinitiation complex"/>
    <property type="evidence" value="ECO:0007669"/>
    <property type="project" value="UniProtKB-UniRule"/>
</dbReference>
<evidence type="ECO:0000313" key="10">
    <source>
        <dbReference type="Proteomes" id="UP000629468"/>
    </source>
</evidence>
<dbReference type="HAMAP" id="MF_03000">
    <property type="entry name" value="eIF3a"/>
    <property type="match status" value="1"/>
</dbReference>
<feature type="compositionally biased region" description="Basic and acidic residues" evidence="7">
    <location>
        <begin position="805"/>
        <end position="912"/>
    </location>
</feature>
<evidence type="ECO:0000313" key="9">
    <source>
        <dbReference type="EMBL" id="KAF7760701.1"/>
    </source>
</evidence>
<feature type="region of interest" description="Disordered" evidence="7">
    <location>
        <begin position="604"/>
        <end position="634"/>
    </location>
</feature>
<evidence type="ECO:0000256" key="2">
    <source>
        <dbReference type="ARBA" id="ARBA00022490"/>
    </source>
</evidence>
<evidence type="ECO:0000256" key="3">
    <source>
        <dbReference type="ARBA" id="ARBA00022540"/>
    </source>
</evidence>
<dbReference type="GO" id="GO:0002188">
    <property type="term" value="P:translation reinitiation"/>
    <property type="evidence" value="ECO:0007669"/>
    <property type="project" value="TreeGrafter"/>
</dbReference>
<dbReference type="GO" id="GO:0071541">
    <property type="term" value="C:eukaryotic translation initiation factor 3 complex, eIF3m"/>
    <property type="evidence" value="ECO:0007669"/>
    <property type="project" value="TreeGrafter"/>
</dbReference>
<dbReference type="InterPro" id="IPR027512">
    <property type="entry name" value="EIF3A"/>
</dbReference>
<feature type="region of interest" description="Disordered" evidence="7">
    <location>
        <begin position="732"/>
        <end position="758"/>
    </location>
</feature>
<dbReference type="GO" id="GO:0003743">
    <property type="term" value="F:translation initiation factor activity"/>
    <property type="evidence" value="ECO:0007669"/>
    <property type="project" value="UniProtKB-UniRule"/>
</dbReference>
<evidence type="ECO:0000256" key="5">
    <source>
        <dbReference type="ARBA" id="ARBA00022917"/>
    </source>
</evidence>
<dbReference type="GO" id="GO:0001732">
    <property type="term" value="P:formation of cytoplasmic translation initiation complex"/>
    <property type="evidence" value="ECO:0007669"/>
    <property type="project" value="UniProtKB-UniRule"/>
</dbReference>
<dbReference type="PANTHER" id="PTHR14005">
    <property type="entry name" value="EUKARYOTIC TRANSLATION INITIATION FACTOR 3, THETA SUBUNIT"/>
    <property type="match status" value="1"/>
</dbReference>
<dbReference type="GO" id="GO:0003729">
    <property type="term" value="F:mRNA binding"/>
    <property type="evidence" value="ECO:0007669"/>
    <property type="project" value="TreeGrafter"/>
</dbReference>
<gene>
    <name evidence="6" type="primary">TIF32</name>
    <name evidence="9" type="ORF">Agabi119p4_10110</name>
</gene>